<dbReference type="STRING" id="40149.A0A0E0C4Z3"/>
<dbReference type="HOGENOM" id="CLU_008523_10_1_1"/>
<reference evidence="3" key="1">
    <citation type="submission" date="2015-04" db="UniProtKB">
        <authorList>
            <consortium name="EnsemblPlants"/>
        </authorList>
    </citation>
    <scope>IDENTIFICATION</scope>
</reference>
<evidence type="ECO:0000313" key="3">
    <source>
        <dbReference type="EnsemblPlants" id="OMERI01G21600.1"/>
    </source>
</evidence>
<keyword evidence="4" id="KW-1185">Reference proteome</keyword>
<keyword evidence="2" id="KW-0645">Protease</keyword>
<evidence type="ECO:0000256" key="1">
    <source>
        <dbReference type="ARBA" id="ARBA00009431"/>
    </source>
</evidence>
<organism evidence="3">
    <name type="scientific">Oryza meridionalis</name>
    <dbReference type="NCBI Taxonomy" id="40149"/>
    <lineage>
        <taxon>Eukaryota</taxon>
        <taxon>Viridiplantae</taxon>
        <taxon>Streptophyta</taxon>
        <taxon>Embryophyta</taxon>
        <taxon>Tracheophyta</taxon>
        <taxon>Spermatophyta</taxon>
        <taxon>Magnoliopsida</taxon>
        <taxon>Liliopsida</taxon>
        <taxon>Poales</taxon>
        <taxon>Poaceae</taxon>
        <taxon>BOP clade</taxon>
        <taxon>Oryzoideae</taxon>
        <taxon>Oryzeae</taxon>
        <taxon>Oryzinae</taxon>
        <taxon>Oryza</taxon>
    </lineage>
</organism>
<keyword evidence="2" id="KW-0121">Carboxypeptidase</keyword>
<dbReference type="GO" id="GO:0006508">
    <property type="term" value="P:proteolysis"/>
    <property type="evidence" value="ECO:0007669"/>
    <property type="project" value="UniProtKB-KW"/>
</dbReference>
<dbReference type="eggNOG" id="KOG1282">
    <property type="taxonomic scope" value="Eukaryota"/>
</dbReference>
<name>A0A0E0C4Z3_9ORYZ</name>
<keyword evidence="2" id="KW-0378">Hydrolase</keyword>
<dbReference type="EnsemblPlants" id="OMERI01G21600.1">
    <property type="protein sequence ID" value="OMERI01G21600.1"/>
    <property type="gene ID" value="OMERI01G21600"/>
</dbReference>
<feature type="signal peptide" evidence="2">
    <location>
        <begin position="1"/>
        <end position="24"/>
    </location>
</feature>
<dbReference type="PANTHER" id="PTHR11802:SF217">
    <property type="entry name" value="CARBOXYPEPTIDASE"/>
    <property type="match status" value="1"/>
</dbReference>
<dbReference type="Gramene" id="OMERI01G21600.1">
    <property type="protein sequence ID" value="OMERI01G21600.1"/>
    <property type="gene ID" value="OMERI01G21600"/>
</dbReference>
<keyword evidence="2" id="KW-0732">Signal</keyword>
<evidence type="ECO:0000313" key="4">
    <source>
        <dbReference type="Proteomes" id="UP000008021"/>
    </source>
</evidence>
<dbReference type="PROSITE" id="PS00131">
    <property type="entry name" value="CARBOXYPEPT_SER_SER"/>
    <property type="match status" value="1"/>
</dbReference>
<dbReference type="InterPro" id="IPR001563">
    <property type="entry name" value="Peptidase_S10"/>
</dbReference>
<dbReference type="InterPro" id="IPR018202">
    <property type="entry name" value="Ser_caboxypep_ser_AS"/>
</dbReference>
<dbReference type="PRINTS" id="PR00724">
    <property type="entry name" value="CRBOXYPTASEC"/>
</dbReference>
<evidence type="ECO:0000256" key="2">
    <source>
        <dbReference type="RuleBase" id="RU361156"/>
    </source>
</evidence>
<sequence>MALFLSRAATVSILLAIVLVLTAATSTSPAAAAARFPEEARPTRSGYLNVTSTNSLYFAFYEATDPAVTTPPAAVPLLVWLQGGPGCSSLIGSFAELGPYLLLDSTSALARNDNRWNRRFGVIFIDNPLGAGFSAPASVDDIPTDERTIAAHLLAALQSFMALDPAFRARPLFLTGESYAGKYIPAAASHILAANAKLPNDSRVNLQGIAIGNGMTHPVAQVTVHADQAYFAGLINAEQKAKVEEMQDKTVSLIKSKKWAAARSERNRIIAFLKNATGVATPFNYAREKGYPTRPLRDFLNTGEAKAALGARSDVEWARCSEAVSAALADDIMRSARGDVEAVLLAPDGVQVLLFQGVFDLHSGPASVEAWVRELAWPGLGAFLAAERAVWRLGDEQLAGYVQRSGALANAVIVGAGHMAAGDNRPAAQAMIERWVLQTGPFNGSGQRVVGSLF</sequence>
<dbReference type="Gene3D" id="3.40.50.1820">
    <property type="entry name" value="alpha/beta hydrolase"/>
    <property type="match status" value="1"/>
</dbReference>
<proteinExistence type="inferred from homology"/>
<feature type="chain" id="PRO_5006515268" description="Carboxypeptidase" evidence="2">
    <location>
        <begin position="25"/>
        <end position="454"/>
    </location>
</feature>
<dbReference type="FunFam" id="3.40.50.1820:FF:000416">
    <property type="entry name" value="Carboxypeptidase"/>
    <property type="match status" value="1"/>
</dbReference>
<dbReference type="Pfam" id="PF00450">
    <property type="entry name" value="Peptidase_S10"/>
    <property type="match status" value="1"/>
</dbReference>
<comment type="similarity">
    <text evidence="1 2">Belongs to the peptidase S10 family.</text>
</comment>
<dbReference type="AlphaFoldDB" id="A0A0E0C4Z3"/>
<reference evidence="3" key="2">
    <citation type="submission" date="2018-05" db="EMBL/GenBank/DDBJ databases">
        <title>OmerRS3 (Oryza meridionalis Reference Sequence Version 3).</title>
        <authorList>
            <person name="Zhang J."/>
            <person name="Kudrna D."/>
            <person name="Lee S."/>
            <person name="Talag J."/>
            <person name="Welchert J."/>
            <person name="Wing R.A."/>
        </authorList>
    </citation>
    <scope>NUCLEOTIDE SEQUENCE [LARGE SCALE GENOMIC DNA]</scope>
    <source>
        <strain evidence="3">cv. OR44</strain>
    </source>
</reference>
<dbReference type="InterPro" id="IPR029058">
    <property type="entry name" value="AB_hydrolase_fold"/>
</dbReference>
<dbReference type="Proteomes" id="UP000008021">
    <property type="component" value="Chromosome 1"/>
</dbReference>
<protein>
    <recommendedName>
        <fullName evidence="2">Carboxypeptidase</fullName>
        <ecNumber evidence="2">3.4.16.-</ecNumber>
    </recommendedName>
</protein>
<dbReference type="PANTHER" id="PTHR11802">
    <property type="entry name" value="SERINE PROTEASE FAMILY S10 SERINE CARBOXYPEPTIDASE"/>
    <property type="match status" value="1"/>
</dbReference>
<dbReference type="GO" id="GO:0004185">
    <property type="term" value="F:serine-type carboxypeptidase activity"/>
    <property type="evidence" value="ECO:0007669"/>
    <property type="project" value="UniProtKB-UniRule"/>
</dbReference>
<dbReference type="SUPFAM" id="SSF53474">
    <property type="entry name" value="alpha/beta-Hydrolases"/>
    <property type="match status" value="1"/>
</dbReference>
<dbReference type="EC" id="3.4.16.-" evidence="2"/>
<accession>A0A0E0C4Z3</accession>